<dbReference type="Gene3D" id="3.40.190.10">
    <property type="entry name" value="Periplasmic binding protein-like II"/>
    <property type="match status" value="3"/>
</dbReference>
<sequence>MARLLARRTVLRAALAASACAGLGCLAACSGGKENVPAEPAPTNPSEGKLGGKLVLYTSCTESLVNAVVPAFMEESGTAVRVVRGTTGELLARLGQEAASGEVVADVMWGGDASWYVPTSGEKNPGEPGSDADGSPFQAYVSADNASMREGCGNVAGVATPVTREVAVIAVGAGPALDGAGGTAAAGDAAADSAGKGAGTDAAAEGTDAAAEDTDATTAADATTTGAASSEPVAPVAPTGYEDLLDRADATAAVAIERPEESAAALAHLAALRADLGKTDPDAPWAYAGELLAMAQVTSTDEVGDGEAALAAVLEGDAVCALTLEQACLASAAEGLGVSVVYPEEGTLVTCGCTAIVRDCAHLSQARAWVDFVTGEACQRALAEQAFSRPVREGVEDPSGLPEVPSPQEVAREELLATWGSVEDGSWQPESESDAAEPSEEAPSGE</sequence>
<reference evidence="4 5" key="1">
    <citation type="journal article" date="2021" name="Sci. Rep.">
        <title>The distribution of antibiotic resistance genes in chicken gut microbiota commensals.</title>
        <authorList>
            <person name="Juricova H."/>
            <person name="Matiasovicova J."/>
            <person name="Kubasova T."/>
            <person name="Cejkova D."/>
            <person name="Rychlik I."/>
        </authorList>
    </citation>
    <scope>NUCLEOTIDE SEQUENCE [LARGE SCALE GENOMIC DNA]</scope>
    <source>
        <strain evidence="4 5">An794</strain>
    </source>
</reference>
<feature type="compositionally biased region" description="Low complexity" evidence="2">
    <location>
        <begin position="185"/>
        <end position="209"/>
    </location>
</feature>
<dbReference type="EMBL" id="JACSNQ010000002">
    <property type="protein sequence ID" value="MBM6774319.1"/>
    <property type="molecule type" value="Genomic_DNA"/>
</dbReference>
<gene>
    <name evidence="4" type="ORF">H9X80_01960</name>
</gene>
<feature type="compositionally biased region" description="Acidic residues" evidence="2">
    <location>
        <begin position="431"/>
        <end position="440"/>
    </location>
</feature>
<dbReference type="Proteomes" id="UP000712527">
    <property type="component" value="Unassembled WGS sequence"/>
</dbReference>
<evidence type="ECO:0000256" key="3">
    <source>
        <dbReference type="SAM" id="SignalP"/>
    </source>
</evidence>
<keyword evidence="1 3" id="KW-0732">Signal</keyword>
<keyword evidence="5" id="KW-1185">Reference proteome</keyword>
<dbReference type="RefSeq" id="WP_204792678.1">
    <property type="nucleotide sequence ID" value="NZ_JACSNQ010000002.1"/>
</dbReference>
<dbReference type="Pfam" id="PF13416">
    <property type="entry name" value="SBP_bac_8"/>
    <property type="match status" value="1"/>
</dbReference>
<dbReference type="InterPro" id="IPR006059">
    <property type="entry name" value="SBP"/>
</dbReference>
<dbReference type="PANTHER" id="PTHR30006:SF2">
    <property type="entry name" value="ABC TRANSPORTER SUBSTRATE-BINDING PROTEIN"/>
    <property type="match status" value="1"/>
</dbReference>
<organism evidence="4 5">
    <name type="scientific">Olsenella profusa</name>
    <dbReference type="NCBI Taxonomy" id="138595"/>
    <lineage>
        <taxon>Bacteria</taxon>
        <taxon>Bacillati</taxon>
        <taxon>Actinomycetota</taxon>
        <taxon>Coriobacteriia</taxon>
        <taxon>Coriobacteriales</taxon>
        <taxon>Atopobiaceae</taxon>
        <taxon>Olsenella</taxon>
    </lineage>
</organism>
<feature type="region of interest" description="Disordered" evidence="2">
    <location>
        <begin position="118"/>
        <end position="138"/>
    </location>
</feature>
<feature type="signal peptide" evidence="3">
    <location>
        <begin position="1"/>
        <end position="27"/>
    </location>
</feature>
<protein>
    <submittedName>
        <fullName evidence="4">Extracellular solute-binding protein</fullName>
    </submittedName>
</protein>
<feature type="chain" id="PRO_5047407569" evidence="3">
    <location>
        <begin position="28"/>
        <end position="446"/>
    </location>
</feature>
<evidence type="ECO:0000313" key="5">
    <source>
        <dbReference type="Proteomes" id="UP000712527"/>
    </source>
</evidence>
<name>A0ABS2F1A2_9ACTN</name>
<feature type="compositionally biased region" description="Low complexity" evidence="2">
    <location>
        <begin position="216"/>
        <end position="238"/>
    </location>
</feature>
<accession>A0ABS2F1A2</accession>
<comment type="caution">
    <text evidence="4">The sequence shown here is derived from an EMBL/GenBank/DDBJ whole genome shotgun (WGS) entry which is preliminary data.</text>
</comment>
<feature type="region of interest" description="Disordered" evidence="2">
    <location>
        <begin position="180"/>
        <end position="238"/>
    </location>
</feature>
<dbReference type="PANTHER" id="PTHR30006">
    <property type="entry name" value="THIAMINE-BINDING PERIPLASMIC PROTEIN-RELATED"/>
    <property type="match status" value="1"/>
</dbReference>
<evidence type="ECO:0000256" key="1">
    <source>
        <dbReference type="ARBA" id="ARBA00022729"/>
    </source>
</evidence>
<feature type="region of interest" description="Disordered" evidence="2">
    <location>
        <begin position="389"/>
        <end position="446"/>
    </location>
</feature>
<dbReference type="SUPFAM" id="SSF53850">
    <property type="entry name" value="Periplasmic binding protein-like II"/>
    <property type="match status" value="1"/>
</dbReference>
<proteinExistence type="predicted"/>
<evidence type="ECO:0000313" key="4">
    <source>
        <dbReference type="EMBL" id="MBM6774319.1"/>
    </source>
</evidence>
<evidence type="ECO:0000256" key="2">
    <source>
        <dbReference type="SAM" id="MobiDB-lite"/>
    </source>
</evidence>
<dbReference type="PROSITE" id="PS51257">
    <property type="entry name" value="PROKAR_LIPOPROTEIN"/>
    <property type="match status" value="1"/>
</dbReference>